<sequence>MTSANSNQKAGFSFGAAVNSNPAAPSAQTGFNFGAAAPAPSSGGFNFTGAVPTFNAGAKPSFNFTDGSMATFTAQPSADSGLPAPRKIKRAVRRTQR</sequence>
<dbReference type="EMBL" id="JAPWTK010000087">
    <property type="protein sequence ID" value="KAJ8951308.1"/>
    <property type="molecule type" value="Genomic_DNA"/>
</dbReference>
<name>A0AAV8YJZ8_9CUCU</name>
<comment type="caution">
    <text evidence="2">The sequence shown here is derived from an EMBL/GenBank/DDBJ whole genome shotgun (WGS) entry which is preliminary data.</text>
</comment>
<dbReference type="Proteomes" id="UP001162162">
    <property type="component" value="Unassembled WGS sequence"/>
</dbReference>
<dbReference type="AlphaFoldDB" id="A0AAV8YJZ8"/>
<protein>
    <submittedName>
        <fullName evidence="2">Uncharacterized protein</fullName>
    </submittedName>
</protein>
<feature type="region of interest" description="Disordered" evidence="1">
    <location>
        <begin position="73"/>
        <end position="97"/>
    </location>
</feature>
<accession>A0AAV8YJZ8</accession>
<organism evidence="2 3">
    <name type="scientific">Aromia moschata</name>
    <dbReference type="NCBI Taxonomy" id="1265417"/>
    <lineage>
        <taxon>Eukaryota</taxon>
        <taxon>Metazoa</taxon>
        <taxon>Ecdysozoa</taxon>
        <taxon>Arthropoda</taxon>
        <taxon>Hexapoda</taxon>
        <taxon>Insecta</taxon>
        <taxon>Pterygota</taxon>
        <taxon>Neoptera</taxon>
        <taxon>Endopterygota</taxon>
        <taxon>Coleoptera</taxon>
        <taxon>Polyphaga</taxon>
        <taxon>Cucujiformia</taxon>
        <taxon>Chrysomeloidea</taxon>
        <taxon>Cerambycidae</taxon>
        <taxon>Cerambycinae</taxon>
        <taxon>Callichromatini</taxon>
        <taxon>Aromia</taxon>
    </lineage>
</organism>
<keyword evidence="3" id="KW-1185">Reference proteome</keyword>
<evidence type="ECO:0000313" key="3">
    <source>
        <dbReference type="Proteomes" id="UP001162162"/>
    </source>
</evidence>
<gene>
    <name evidence="2" type="ORF">NQ318_008212</name>
</gene>
<feature type="compositionally biased region" description="Basic residues" evidence="1">
    <location>
        <begin position="86"/>
        <end position="97"/>
    </location>
</feature>
<evidence type="ECO:0000256" key="1">
    <source>
        <dbReference type="SAM" id="MobiDB-lite"/>
    </source>
</evidence>
<proteinExistence type="predicted"/>
<evidence type="ECO:0000313" key="2">
    <source>
        <dbReference type="EMBL" id="KAJ8951308.1"/>
    </source>
</evidence>
<reference evidence="2" key="1">
    <citation type="journal article" date="2023" name="Insect Mol. Biol.">
        <title>Genome sequencing provides insights into the evolution of gene families encoding plant cell wall-degrading enzymes in longhorned beetles.</title>
        <authorList>
            <person name="Shin N.R."/>
            <person name="Okamura Y."/>
            <person name="Kirsch R."/>
            <person name="Pauchet Y."/>
        </authorList>
    </citation>
    <scope>NUCLEOTIDE SEQUENCE</scope>
    <source>
        <strain evidence="2">AMC_N1</strain>
    </source>
</reference>